<dbReference type="Gene3D" id="1.20.1600.10">
    <property type="entry name" value="Outer membrane efflux proteins (OEP)"/>
    <property type="match status" value="1"/>
</dbReference>
<evidence type="ECO:0000313" key="9">
    <source>
        <dbReference type="Proteomes" id="UP000536179"/>
    </source>
</evidence>
<keyword evidence="9" id="KW-1185">Reference proteome</keyword>
<name>A0A7W5DWE1_9BACT</name>
<dbReference type="GO" id="GO:1990281">
    <property type="term" value="C:efflux pump complex"/>
    <property type="evidence" value="ECO:0007669"/>
    <property type="project" value="TreeGrafter"/>
</dbReference>
<dbReference type="InterPro" id="IPR003423">
    <property type="entry name" value="OMP_efflux"/>
</dbReference>
<dbReference type="Proteomes" id="UP000536179">
    <property type="component" value="Unassembled WGS sequence"/>
</dbReference>
<evidence type="ECO:0000256" key="3">
    <source>
        <dbReference type="ARBA" id="ARBA00022448"/>
    </source>
</evidence>
<accession>A0A7W5DWE1</accession>
<evidence type="ECO:0000256" key="4">
    <source>
        <dbReference type="ARBA" id="ARBA00022452"/>
    </source>
</evidence>
<evidence type="ECO:0000256" key="5">
    <source>
        <dbReference type="ARBA" id="ARBA00022692"/>
    </source>
</evidence>
<evidence type="ECO:0000256" key="1">
    <source>
        <dbReference type="ARBA" id="ARBA00004442"/>
    </source>
</evidence>
<dbReference type="InterPro" id="IPR051906">
    <property type="entry name" value="TolC-like"/>
</dbReference>
<dbReference type="RefSeq" id="WP_184303695.1">
    <property type="nucleotide sequence ID" value="NZ_JACHXU010000004.1"/>
</dbReference>
<proteinExistence type="inferred from homology"/>
<comment type="similarity">
    <text evidence="2">Belongs to the outer membrane factor (OMF) (TC 1.B.17) family.</text>
</comment>
<evidence type="ECO:0000256" key="6">
    <source>
        <dbReference type="ARBA" id="ARBA00023136"/>
    </source>
</evidence>
<keyword evidence="5" id="KW-0812">Transmembrane</keyword>
<dbReference type="GO" id="GO:0009279">
    <property type="term" value="C:cell outer membrane"/>
    <property type="evidence" value="ECO:0007669"/>
    <property type="project" value="UniProtKB-SubCell"/>
</dbReference>
<protein>
    <submittedName>
        <fullName evidence="8">Outer membrane protein TolC</fullName>
    </submittedName>
</protein>
<keyword evidence="4" id="KW-1134">Transmembrane beta strand</keyword>
<evidence type="ECO:0000256" key="2">
    <source>
        <dbReference type="ARBA" id="ARBA00007613"/>
    </source>
</evidence>
<dbReference type="EMBL" id="JACHXU010000004">
    <property type="protein sequence ID" value="MBB3205786.1"/>
    <property type="molecule type" value="Genomic_DNA"/>
</dbReference>
<dbReference type="SUPFAM" id="SSF56954">
    <property type="entry name" value="Outer membrane efflux proteins (OEP)"/>
    <property type="match status" value="1"/>
</dbReference>
<dbReference type="AlphaFoldDB" id="A0A7W5DWE1"/>
<comment type="subcellular location">
    <subcellularLocation>
        <location evidence="1">Cell outer membrane</location>
    </subcellularLocation>
</comment>
<gene>
    <name evidence="8" type="ORF">FHS27_001590</name>
</gene>
<evidence type="ECO:0000256" key="7">
    <source>
        <dbReference type="ARBA" id="ARBA00023237"/>
    </source>
</evidence>
<evidence type="ECO:0000313" key="8">
    <source>
        <dbReference type="EMBL" id="MBB3205786.1"/>
    </source>
</evidence>
<comment type="caution">
    <text evidence="8">The sequence shown here is derived from an EMBL/GenBank/DDBJ whole genome shotgun (WGS) entry which is preliminary data.</text>
</comment>
<dbReference type="PANTHER" id="PTHR30026:SF23">
    <property type="entry name" value="TO APRF-PUTATIVE OUTER MEMBRANE EFFLUX PROTEIN OR SECRETED ALKALINE PHOSPHATASE-RELATED"/>
    <property type="match status" value="1"/>
</dbReference>
<dbReference type="PANTHER" id="PTHR30026">
    <property type="entry name" value="OUTER MEMBRANE PROTEIN TOLC"/>
    <property type="match status" value="1"/>
</dbReference>
<sequence length="644" mass="70218">MPAYLLAKILRCATAWMLLVGIAVCIAGCRSSISRNLAHDPVVDDASLKTIAADAKADVDPLLQQVSFAQPAAGVVFDQGPGLGAVQPLPPGADDFDRLTPWYLSLDEAVHMALDNSPVIRDHGGRVLSYPDAIRTTLDPAVLRSDPNLGIDASLAAFDTQFETGLVYNGGGNSVNSAFTGGQFGVFAQPETLAKVGLGRVLRTGTQVSVVGVGGYDQDLAGGLYAAYGAEARHPLMRGAGTEFNQIAGPLAKPGMYRGVLIAQIEHQQARLEVEQSVSELIRDVAVVYWELYFAYQNLEAKRTALENARQVWEREQQRVAQSVSPPDVEALARQQYYSAEAAVRNAICGTVPGRTGVYNVELKLRTLLAMPATGDRLICPMGPPLEAPMRFDWHESDAIARANRIELRKQQAQINKRNLELKAARNLHKPQVDLIGAYRRLADDPSSDTALFSEALQGWQVGVEYSRPVLNRRENAAVHNARLQLCREQAIAEEQARHVSAGLRTAFIEMDRAYGAMNSMAHSRDAARIRLEAQSQRHAAGDVHVEDVLEAQIRAMKAETEFQRSLVDYNLAFVKLHSARGTLLSVMGVGFGQPMNDECRFTLNSPSVFARPNSMDGFDPASRSENVIRTATTPFPAPNVTPR</sequence>
<reference evidence="8 9" key="1">
    <citation type="submission" date="2020-08" db="EMBL/GenBank/DDBJ databases">
        <title>Genomic Encyclopedia of Type Strains, Phase III (KMG-III): the genomes of soil and plant-associated and newly described type strains.</title>
        <authorList>
            <person name="Whitman W."/>
        </authorList>
    </citation>
    <scope>NUCLEOTIDE SEQUENCE [LARGE SCALE GENOMIC DNA]</scope>
    <source>
        <strain evidence="8 9">CECT 8075</strain>
    </source>
</reference>
<dbReference type="Pfam" id="PF02321">
    <property type="entry name" value="OEP"/>
    <property type="match status" value="1"/>
</dbReference>
<dbReference type="GO" id="GO:0015288">
    <property type="term" value="F:porin activity"/>
    <property type="evidence" value="ECO:0007669"/>
    <property type="project" value="TreeGrafter"/>
</dbReference>
<keyword evidence="3" id="KW-0813">Transport</keyword>
<organism evidence="8 9">
    <name type="scientific">Aporhodopirellula rubra</name>
    <dbReference type="NCBI Taxonomy" id="980271"/>
    <lineage>
        <taxon>Bacteria</taxon>
        <taxon>Pseudomonadati</taxon>
        <taxon>Planctomycetota</taxon>
        <taxon>Planctomycetia</taxon>
        <taxon>Pirellulales</taxon>
        <taxon>Pirellulaceae</taxon>
        <taxon>Aporhodopirellula</taxon>
    </lineage>
</organism>
<keyword evidence="6" id="KW-0472">Membrane</keyword>
<keyword evidence="7" id="KW-0998">Cell outer membrane</keyword>
<dbReference type="GO" id="GO:0015562">
    <property type="term" value="F:efflux transmembrane transporter activity"/>
    <property type="evidence" value="ECO:0007669"/>
    <property type="project" value="InterPro"/>
</dbReference>